<evidence type="ECO:0008006" key="3">
    <source>
        <dbReference type="Google" id="ProtNLM"/>
    </source>
</evidence>
<keyword evidence="2" id="KW-1185">Reference proteome</keyword>
<organism evidence="1 2">
    <name type="scientific">Erysiphe pulchra</name>
    <dbReference type="NCBI Taxonomy" id="225359"/>
    <lineage>
        <taxon>Eukaryota</taxon>
        <taxon>Fungi</taxon>
        <taxon>Dikarya</taxon>
        <taxon>Ascomycota</taxon>
        <taxon>Pezizomycotina</taxon>
        <taxon>Leotiomycetes</taxon>
        <taxon>Erysiphales</taxon>
        <taxon>Erysiphaceae</taxon>
        <taxon>Erysiphe</taxon>
    </lineage>
</organism>
<name>A0A2S4PWW7_9PEZI</name>
<sequence>MISRLQKSLRQVKQKVRGEKSCCASLLDVAGNGPLCSLPTEILLIIAKYLPPSSLAILTLCSKVLRYKLGAKYHKADIRNSMESFAHKYPPIQYFLKIYWTYHQNAWSPSLTPNLPELKMFLYLLARDSKSDIFCFRCERQHSPNKSDWVTPWRPWSWSNCESLDGHYLRYYYGRYFHFERAQLAMQKHRLGISPRKEIKRLTDLSSIPNSSSGMWPDIRTLRSMEAKIISNRLYVKAVRKRIYNMDAPETIYEKIRRRLYICPHLLEVECHVRNIVDGCLVHDGPHGNDDKIDASTLSQCKYCLTEMRLEFMETRKLFTGIRSVIVTTWQDFGNLSHPSNSDWIAHLATEIPYSAVKFPLGSIRKTFESIPPTT</sequence>
<dbReference type="InterPro" id="IPR036047">
    <property type="entry name" value="F-box-like_dom_sf"/>
</dbReference>
<evidence type="ECO:0000313" key="2">
    <source>
        <dbReference type="Proteomes" id="UP000237438"/>
    </source>
</evidence>
<dbReference type="STRING" id="225359.A0A2S4PWW7"/>
<dbReference type="OrthoDB" id="3766406at2759"/>
<dbReference type="SUPFAM" id="SSF81383">
    <property type="entry name" value="F-box domain"/>
    <property type="match status" value="1"/>
</dbReference>
<protein>
    <recommendedName>
        <fullName evidence="3">F-box domain-containing protein</fullName>
    </recommendedName>
</protein>
<accession>A0A2S4PWW7</accession>
<evidence type="ECO:0000313" key="1">
    <source>
        <dbReference type="EMBL" id="POS86526.1"/>
    </source>
</evidence>
<gene>
    <name evidence="1" type="ORF">EPUL_005449</name>
</gene>
<reference evidence="1 2" key="1">
    <citation type="submission" date="2017-10" db="EMBL/GenBank/DDBJ databases">
        <title>Development of genomic resources for the powdery mildew, Erysiphe pulchra.</title>
        <authorList>
            <person name="Wadl P.A."/>
            <person name="Mack B.M."/>
            <person name="Moore G."/>
            <person name="Beltz S.B."/>
        </authorList>
    </citation>
    <scope>NUCLEOTIDE SEQUENCE [LARGE SCALE GENOMIC DNA]</scope>
    <source>
        <strain evidence="1">Cflorida</strain>
    </source>
</reference>
<dbReference type="Proteomes" id="UP000237438">
    <property type="component" value="Unassembled WGS sequence"/>
</dbReference>
<proteinExistence type="predicted"/>
<comment type="caution">
    <text evidence="1">The sequence shown here is derived from an EMBL/GenBank/DDBJ whole genome shotgun (WGS) entry which is preliminary data.</text>
</comment>
<dbReference type="AlphaFoldDB" id="A0A2S4PWW7"/>
<dbReference type="EMBL" id="PEDP01000311">
    <property type="protein sequence ID" value="POS86526.1"/>
    <property type="molecule type" value="Genomic_DNA"/>
</dbReference>